<feature type="active site" description="Proton donor" evidence="3">
    <location>
        <position position="80"/>
    </location>
</feature>
<evidence type="ECO:0000256" key="4">
    <source>
        <dbReference type="NCBIfam" id="TIGR00652"/>
    </source>
</evidence>
<dbReference type="NCBIfam" id="TIGR00652">
    <property type="entry name" value="DapF"/>
    <property type="match status" value="1"/>
</dbReference>
<dbReference type="EMBL" id="LJUJ01000019">
    <property type="protein sequence ID" value="KPK63094.1"/>
    <property type="molecule type" value="Genomic_DNA"/>
</dbReference>
<dbReference type="GO" id="GO:0009089">
    <property type="term" value="P:lysine biosynthetic process via diaminopimelate"/>
    <property type="evidence" value="ECO:0007669"/>
    <property type="project" value="UniProtKB-UniRule"/>
</dbReference>
<dbReference type="PATRIC" id="fig|1703779.3.peg.443"/>
<feature type="binding site" evidence="3">
    <location>
        <begin position="213"/>
        <end position="214"/>
    </location>
    <ligand>
        <name>substrate</name>
    </ligand>
</feature>
<comment type="subcellular location">
    <subcellularLocation>
        <location evidence="3">Cytoplasm</location>
    </subcellularLocation>
</comment>
<organism evidence="5 6">
    <name type="scientific">candidate division WOR_3 bacterium SM23_42</name>
    <dbReference type="NCBI Taxonomy" id="1703779"/>
    <lineage>
        <taxon>Bacteria</taxon>
        <taxon>Bacteria division WOR-3</taxon>
    </lineage>
</organism>
<reference evidence="5 6" key="1">
    <citation type="journal article" date="2015" name="Microbiome">
        <title>Genomic resolution of linkages in carbon, nitrogen, and sulfur cycling among widespread estuary sediment bacteria.</title>
        <authorList>
            <person name="Baker B.J."/>
            <person name="Lazar C.S."/>
            <person name="Teske A.P."/>
            <person name="Dick G.J."/>
        </authorList>
    </citation>
    <scope>NUCLEOTIDE SEQUENCE [LARGE SCALE GENOMIC DNA]</scope>
    <source>
        <strain evidence="5">SM23_42</strain>
    </source>
</reference>
<dbReference type="UniPathway" id="UPA00034">
    <property type="reaction ID" value="UER00025"/>
</dbReference>
<gene>
    <name evidence="3" type="primary">dapF</name>
    <name evidence="5" type="ORF">AMJ83_08475</name>
</gene>
<comment type="catalytic activity">
    <reaction evidence="3">
        <text>(2S,6S)-2,6-diaminopimelate = meso-2,6-diaminopimelate</text>
        <dbReference type="Rhea" id="RHEA:15393"/>
        <dbReference type="ChEBI" id="CHEBI:57609"/>
        <dbReference type="ChEBI" id="CHEBI:57791"/>
        <dbReference type="EC" id="5.1.1.7"/>
    </reaction>
</comment>
<feature type="binding site" evidence="3">
    <location>
        <position position="71"/>
    </location>
    <ligand>
        <name>substrate</name>
    </ligand>
</feature>
<evidence type="ECO:0000313" key="5">
    <source>
        <dbReference type="EMBL" id="KPK63094.1"/>
    </source>
</evidence>
<dbReference type="AlphaFoldDB" id="A0A0S8FQV7"/>
<dbReference type="STRING" id="1703779.AMJ83_08475"/>
<dbReference type="GO" id="GO:0005829">
    <property type="term" value="C:cytosol"/>
    <property type="evidence" value="ECO:0007669"/>
    <property type="project" value="TreeGrafter"/>
</dbReference>
<comment type="function">
    <text evidence="3">Catalyzes the stereoinversion of LL-2,6-diaminopimelate (L,L-DAP) to meso-diaminopimelate (meso-DAP), a precursor of L-lysine and an essential component of the bacterial peptidoglycan.</text>
</comment>
<feature type="binding site" evidence="3">
    <location>
        <position position="185"/>
    </location>
    <ligand>
        <name>substrate</name>
    </ligand>
</feature>
<feature type="binding site" evidence="3">
    <location>
        <position position="14"/>
    </location>
    <ligand>
        <name>substrate</name>
    </ligand>
</feature>
<evidence type="ECO:0000256" key="3">
    <source>
        <dbReference type="HAMAP-Rule" id="MF_00197"/>
    </source>
</evidence>
<comment type="pathway">
    <text evidence="3">Amino-acid biosynthesis; L-lysine biosynthesis via DAP pathway; DL-2,6-diaminopimelate from LL-2,6-diaminopimelate: step 1/1.</text>
</comment>
<accession>A0A0S8FQV7</accession>
<comment type="caution">
    <text evidence="5">The sequence shown here is derived from an EMBL/GenBank/DDBJ whole genome shotgun (WGS) entry which is preliminary data.</text>
</comment>
<evidence type="ECO:0000256" key="1">
    <source>
        <dbReference type="ARBA" id="ARBA00010219"/>
    </source>
</evidence>
<keyword evidence="3" id="KW-0028">Amino-acid biosynthesis</keyword>
<feature type="active site" description="Proton acceptor" evidence="3">
    <location>
        <position position="212"/>
    </location>
</feature>
<dbReference type="PANTHER" id="PTHR31689">
    <property type="entry name" value="DIAMINOPIMELATE EPIMERASE, CHLOROPLASTIC"/>
    <property type="match status" value="1"/>
</dbReference>
<keyword evidence="3" id="KW-0457">Lysine biosynthesis</keyword>
<feature type="binding site" evidence="3">
    <location>
        <begin position="202"/>
        <end position="203"/>
    </location>
    <ligand>
        <name>substrate</name>
    </ligand>
</feature>
<feature type="site" description="Could be important to modulate the pK values of the two catalytic cysteine residues" evidence="3">
    <location>
        <position position="202"/>
    </location>
</feature>
<dbReference type="Pfam" id="PF01678">
    <property type="entry name" value="DAP_epimerase"/>
    <property type="match status" value="2"/>
</dbReference>
<dbReference type="EC" id="5.1.1.7" evidence="3 4"/>
<name>A0A0S8FQV7_UNCW3</name>
<dbReference type="HAMAP" id="MF_00197">
    <property type="entry name" value="DAP_epimerase"/>
    <property type="match status" value="1"/>
</dbReference>
<feature type="site" description="Could be important to modulate the pK values of the two catalytic cysteine residues" evidence="3">
    <location>
        <position position="153"/>
    </location>
</feature>
<keyword evidence="2 3" id="KW-0413">Isomerase</keyword>
<keyword evidence="3" id="KW-0963">Cytoplasm</keyword>
<protein>
    <recommendedName>
        <fullName evidence="3 4">Diaminopimelate epimerase</fullName>
        <shortName evidence="3">DAP epimerase</shortName>
        <ecNumber evidence="3 4">5.1.1.7</ecNumber>
    </recommendedName>
    <alternativeName>
        <fullName evidence="3">PLP-independent amino acid racemase</fullName>
    </alternativeName>
</protein>
<dbReference type="Proteomes" id="UP000051373">
    <property type="component" value="Unassembled WGS sequence"/>
</dbReference>
<dbReference type="PANTHER" id="PTHR31689:SF0">
    <property type="entry name" value="DIAMINOPIMELATE EPIMERASE"/>
    <property type="match status" value="1"/>
</dbReference>
<evidence type="ECO:0000313" key="6">
    <source>
        <dbReference type="Proteomes" id="UP000051373"/>
    </source>
</evidence>
<dbReference type="Gene3D" id="3.10.310.10">
    <property type="entry name" value="Diaminopimelate Epimerase, Chain A, domain 1"/>
    <property type="match status" value="2"/>
</dbReference>
<sequence length="267" mass="29561">MKPIFFTKMEGTGNNFLIIDNRNGYLTVNVLDQTISDFAKNIANFQLGAGSDGVILLEQSAEYPFEMRYFNRDGSEAVACLNGARCVASYAYRLGLVKDKGKFASASGPIGFYYKNGDVSIEVAPPVDVRLNFSFTVNRKKYNANFLRIGVPHCIIFVDDYRKVDVKALGQAIRNHKTFKPEGTNVDFVKVEKDGIQARTYERGVEDETLSCGSGALASAYIATKLFMAQSPVTCKTRGGDLVVTIKDKLYLEGPASYIYDGVYYVE</sequence>
<comment type="subunit">
    <text evidence="3">Homodimer.</text>
</comment>
<dbReference type="InterPro" id="IPR001653">
    <property type="entry name" value="DAP_epimerase_DapF"/>
</dbReference>
<comment type="similarity">
    <text evidence="1 3">Belongs to the diaminopimelate epimerase family.</text>
</comment>
<dbReference type="GO" id="GO:0008837">
    <property type="term" value="F:diaminopimelate epimerase activity"/>
    <property type="evidence" value="ECO:0007669"/>
    <property type="project" value="UniProtKB-UniRule"/>
</dbReference>
<evidence type="ECO:0000256" key="2">
    <source>
        <dbReference type="ARBA" id="ARBA00023235"/>
    </source>
</evidence>
<dbReference type="SUPFAM" id="SSF54506">
    <property type="entry name" value="Diaminopimelate epimerase-like"/>
    <property type="match status" value="2"/>
</dbReference>
<proteinExistence type="inferred from homology"/>
<comment type="caution">
    <text evidence="3">Lacks conserved residue(s) required for the propagation of feature annotation.</text>
</comment>